<proteinExistence type="predicted"/>
<dbReference type="Gene3D" id="1.25.40.10">
    <property type="entry name" value="Tetratricopeptide repeat domain"/>
    <property type="match status" value="2"/>
</dbReference>
<dbReference type="PROSITE" id="PS50005">
    <property type="entry name" value="TPR"/>
    <property type="match status" value="2"/>
</dbReference>
<dbReference type="PANTHER" id="PTHR47050">
    <property type="entry name" value="TETRATRICOPEPTIDE REPEAT PROTEIN 24"/>
    <property type="match status" value="1"/>
</dbReference>
<dbReference type="PANTHER" id="PTHR47050:SF1">
    <property type="entry name" value="TETRATRICOPEPTIDE REPEAT PROTEIN 24-LIKE"/>
    <property type="match status" value="1"/>
</dbReference>
<dbReference type="PROSITE" id="PS50293">
    <property type="entry name" value="TPR_REGION"/>
    <property type="match status" value="1"/>
</dbReference>
<dbReference type="eggNOG" id="KOG1124">
    <property type="taxonomic scope" value="Eukaryota"/>
</dbReference>
<evidence type="ECO:0000256" key="1">
    <source>
        <dbReference type="PROSITE-ProRule" id="PRU00339"/>
    </source>
</evidence>
<protein>
    <submittedName>
        <fullName evidence="3">Uncharacterized protein</fullName>
    </submittedName>
</protein>
<evidence type="ECO:0000256" key="2">
    <source>
        <dbReference type="SAM" id="MobiDB-lite"/>
    </source>
</evidence>
<feature type="repeat" description="TPR" evidence="1">
    <location>
        <begin position="258"/>
        <end position="291"/>
    </location>
</feature>
<dbReference type="SUPFAM" id="SSF48452">
    <property type="entry name" value="TPR-like"/>
    <property type="match status" value="2"/>
</dbReference>
<dbReference type="SMART" id="SM00028">
    <property type="entry name" value="TPR"/>
    <property type="match status" value="9"/>
</dbReference>
<feature type="region of interest" description="Disordered" evidence="2">
    <location>
        <begin position="503"/>
        <end position="671"/>
    </location>
</feature>
<feature type="compositionally biased region" description="Polar residues" evidence="2">
    <location>
        <begin position="471"/>
        <end position="481"/>
    </location>
</feature>
<feature type="compositionally biased region" description="Basic and acidic residues" evidence="2">
    <location>
        <begin position="440"/>
        <end position="457"/>
    </location>
</feature>
<reference evidence="3" key="1">
    <citation type="journal article" date="2008" name="Nature">
        <title>The amphioxus genome and the evolution of the chordate karyotype.</title>
        <authorList>
            <consortium name="US DOE Joint Genome Institute (JGI-PGF)"/>
            <person name="Putnam N.H."/>
            <person name="Butts T."/>
            <person name="Ferrier D.E.K."/>
            <person name="Furlong R.F."/>
            <person name="Hellsten U."/>
            <person name="Kawashima T."/>
            <person name="Robinson-Rechavi M."/>
            <person name="Shoguchi E."/>
            <person name="Terry A."/>
            <person name="Yu J.-K."/>
            <person name="Benito-Gutierrez E.L."/>
            <person name="Dubchak I."/>
            <person name="Garcia-Fernandez J."/>
            <person name="Gibson-Brown J.J."/>
            <person name="Grigoriev I.V."/>
            <person name="Horton A.C."/>
            <person name="de Jong P.J."/>
            <person name="Jurka J."/>
            <person name="Kapitonov V.V."/>
            <person name="Kohara Y."/>
            <person name="Kuroki Y."/>
            <person name="Lindquist E."/>
            <person name="Lucas S."/>
            <person name="Osoegawa K."/>
            <person name="Pennacchio L.A."/>
            <person name="Salamov A.A."/>
            <person name="Satou Y."/>
            <person name="Sauka-Spengler T."/>
            <person name="Schmutz J."/>
            <person name="Shin-I T."/>
            <person name="Toyoda A."/>
            <person name="Bronner-Fraser M."/>
            <person name="Fujiyama A."/>
            <person name="Holland L.Z."/>
            <person name="Holland P.W.H."/>
            <person name="Satoh N."/>
            <person name="Rokhsar D.S."/>
        </authorList>
    </citation>
    <scope>NUCLEOTIDE SEQUENCE [LARGE SCALE GENOMIC DNA]</scope>
    <source>
        <strain evidence="3">S238N-H82</strain>
        <tissue evidence="3">Testes</tissue>
    </source>
</reference>
<dbReference type="InterPro" id="IPR019734">
    <property type="entry name" value="TPR_rpt"/>
</dbReference>
<feature type="repeat" description="TPR" evidence="1">
    <location>
        <begin position="96"/>
        <end position="129"/>
    </location>
</feature>
<accession>C3ZGS5</accession>
<dbReference type="Pfam" id="PF13176">
    <property type="entry name" value="TPR_7"/>
    <property type="match status" value="1"/>
</dbReference>
<feature type="compositionally biased region" description="Basic and acidic residues" evidence="2">
    <location>
        <begin position="398"/>
        <end position="417"/>
    </location>
</feature>
<feature type="region of interest" description="Disordered" evidence="2">
    <location>
        <begin position="394"/>
        <end position="481"/>
    </location>
</feature>
<dbReference type="InterPro" id="IPR011990">
    <property type="entry name" value="TPR-like_helical_dom_sf"/>
</dbReference>
<feature type="region of interest" description="Disordered" evidence="2">
    <location>
        <begin position="702"/>
        <end position="730"/>
    </location>
</feature>
<evidence type="ECO:0000313" key="3">
    <source>
        <dbReference type="EMBL" id="EEN48301.1"/>
    </source>
</evidence>
<dbReference type="InterPro" id="IPR024812">
    <property type="entry name" value="TPR_24"/>
</dbReference>
<feature type="compositionally biased region" description="Low complexity" evidence="2">
    <location>
        <begin position="594"/>
        <end position="618"/>
    </location>
</feature>
<dbReference type="InParanoid" id="C3ZGS5"/>
<sequence length="855" mass="93640">MKMPLPQDIGSLSTEIDKCTQLGNEELNKGEQDKALQAFAAAYEKSVLLEEKYTERACAFNLGAVYIAMGQPQRGLELLQRALPKDEDEKEPQSNSDLYYNLGLGYDQMRRYEEAIRYYEQAIEAYGKDGGNPLMEGEALTKLAFAYTNLHKPSQAARCHGQAAGMYEKADDVERQALALNFQATCLLESRRVPECEEALDRCREVCGNMKEGEVLGKLYNDLGMTYTSAKAFGKAVECFELALPLTRGPSGDQKREAVLLQNLGAVYNSCGEYQRAISFHEAAAKLHNDLGNRQAQGHCFCNLAYAFSQVNDNDAAGEAFLHALQAAKDTGDKHGQWQAHEGLGAVHFRMGNPERAIVSYKQALALLTRLKDPNSQAQERIVGKLTDALKYQLKVGDSPRHPGKDRKNTSSLEKRPVSSQSKNGSVAHHMDESITSESPRSDPGRDKKYSRTDSGKRKPKRYVKRERSYSDSTPSGSMHNLQTVARGIGKYDPEADLSLYDAKKKKSSKNNGLHPSTASTVATVEHKPVRASVSDPRGANTPYDETDLAYKGNHASYIEEDHYDDVIPTGRGKAMESRRQGGHPDVPSLKVNGETSQQSSSETSALSSSDSGSSGSESDSETEGKEAVRKEYAKALNGTQTTTPNTTVKAGMPPTLPPPLVDSPMSTLDTSATSALNNTYMTPADLSRASEDNDLPVYAMSSKHRDAQRPTEPAKKGVKTEEETSGTEQDIDGTAFLALHYGAVRSLVPRVGPRLRFWQAYLKLFPHKRKLAKHRQPQSAAVRTGSRGRKLTIRETTVQERTVTNRTVRFHNSTGVGGQRSGQNRSHSDAAGGQRSSHSAHLKGLGRSLSLTGG</sequence>
<gene>
    <name evidence="3" type="ORF">BRAFLDRAFT_71030</name>
</gene>
<feature type="compositionally biased region" description="Polar residues" evidence="2">
    <location>
        <begin position="510"/>
        <end position="523"/>
    </location>
</feature>
<organism>
    <name type="scientific">Branchiostoma floridae</name>
    <name type="common">Florida lancelet</name>
    <name type="synonym">Amphioxus</name>
    <dbReference type="NCBI Taxonomy" id="7739"/>
    <lineage>
        <taxon>Eukaryota</taxon>
        <taxon>Metazoa</taxon>
        <taxon>Chordata</taxon>
        <taxon>Cephalochordata</taxon>
        <taxon>Leptocardii</taxon>
        <taxon>Amphioxiformes</taxon>
        <taxon>Branchiostomatidae</taxon>
        <taxon>Branchiostoma</taxon>
    </lineage>
</organism>
<feature type="compositionally biased region" description="Basic and acidic residues" evidence="2">
    <location>
        <begin position="704"/>
        <end position="723"/>
    </location>
</feature>
<feature type="compositionally biased region" description="Basic and acidic residues" evidence="2">
    <location>
        <begin position="623"/>
        <end position="634"/>
    </location>
</feature>
<dbReference type="Pfam" id="PF13424">
    <property type="entry name" value="TPR_12"/>
    <property type="match status" value="1"/>
</dbReference>
<dbReference type="STRING" id="7739.C3ZGS5"/>
<keyword evidence="1" id="KW-0802">TPR repeat</keyword>
<dbReference type="AlphaFoldDB" id="C3ZGS5"/>
<feature type="region of interest" description="Disordered" evidence="2">
    <location>
        <begin position="808"/>
        <end position="855"/>
    </location>
</feature>
<name>C3ZGS5_BRAFL</name>
<dbReference type="EMBL" id="GG666620">
    <property type="protein sequence ID" value="EEN48301.1"/>
    <property type="molecule type" value="Genomic_DNA"/>
</dbReference>